<evidence type="ECO:0000256" key="27">
    <source>
        <dbReference type="ARBA" id="ARBA00029611"/>
    </source>
</evidence>
<evidence type="ECO:0000256" key="10">
    <source>
        <dbReference type="ARBA" id="ARBA00022722"/>
    </source>
</evidence>
<dbReference type="InterPro" id="IPR044401">
    <property type="entry name" value="NSP15_NendoU_CoV"/>
</dbReference>
<dbReference type="GO" id="GO:0000175">
    <property type="term" value="F:3'-5'-RNA exonuclease activity"/>
    <property type="evidence" value="ECO:0007669"/>
    <property type="project" value="InterPro"/>
</dbReference>
<dbReference type="GO" id="GO:0008234">
    <property type="term" value="F:cysteine-type peptidase activity"/>
    <property type="evidence" value="ECO:0007669"/>
    <property type="project" value="UniProtKB-KW"/>
</dbReference>
<feature type="domain" description="(+)RNA virus helicase C-terminal" evidence="34">
    <location>
        <begin position="1148"/>
        <end position="1514"/>
    </location>
</feature>
<dbReference type="Pfam" id="PF06478">
    <property type="entry name" value="CoV_RPol_N"/>
    <property type="match status" value="1"/>
</dbReference>
<keyword evidence="26" id="KW-0472">Membrane</keyword>
<dbReference type="InterPro" id="IPR046436">
    <property type="entry name" value="NIV_EXON"/>
</dbReference>
<keyword evidence="17" id="KW-0347">Helicase</keyword>
<dbReference type="Pfam" id="PF13604">
    <property type="entry name" value="AAA_30"/>
    <property type="match status" value="1"/>
</dbReference>
<evidence type="ECO:0000313" key="43">
    <source>
        <dbReference type="Proteomes" id="UP000829907"/>
    </source>
</evidence>
<evidence type="ECO:0000256" key="15">
    <source>
        <dbReference type="ARBA" id="ARBA00022771"/>
    </source>
</evidence>
<keyword evidence="13" id="KW-0688">Ribosomal frameshifting</keyword>
<dbReference type="RefSeq" id="YP_010799913.1">
    <property type="nucleotide sequence ID" value="NC_076697.1"/>
</dbReference>
<evidence type="ECO:0000256" key="14">
    <source>
        <dbReference type="ARBA" id="ARBA00022759"/>
    </source>
</evidence>
<evidence type="ECO:0000256" key="26">
    <source>
        <dbReference type="ARBA" id="ARBA00023136"/>
    </source>
</evidence>
<dbReference type="GO" id="GO:0006508">
    <property type="term" value="P:proteolysis"/>
    <property type="evidence" value="ECO:0007669"/>
    <property type="project" value="UniProtKB-KW"/>
</dbReference>
<evidence type="ECO:0000256" key="21">
    <source>
        <dbReference type="ARBA" id="ARBA00022840"/>
    </source>
</evidence>
<dbReference type="Pfam" id="PF13087">
    <property type="entry name" value="AAA_12"/>
    <property type="match status" value="1"/>
</dbReference>
<keyword evidence="21" id="KW-0067">ATP-binding</keyword>
<evidence type="ECO:0000259" key="33">
    <source>
        <dbReference type="PROSITE" id="PS51653"/>
    </source>
</evidence>
<dbReference type="GeneID" id="80538347"/>
<dbReference type="InterPro" id="IPR027417">
    <property type="entry name" value="P-loop_NTPase"/>
</dbReference>
<proteinExistence type="inferred from homology"/>
<dbReference type="InterPro" id="IPR043502">
    <property type="entry name" value="DNA/RNA_pol_sf"/>
</dbReference>
<sequence>MCGVFLSANGKLVARVDKSIRSVDVNITKGDGSRVSFIGTCKKSNTIQMDTGHGRSILKMSLKSEDAIERKFFPSYANTGVVCDHQFHDFVCENDTLRCIIRHHCTEYTLSDLVHSFRTADFAKMETIMLTLPQYTQTDFIPFWYDPVVNTNVYADIMSRLAPTLLQCLTHTTVFVDAIVANGHCVVLTLDNQNLNGNWLDFGDFTDLQIPGVGVAATNSYYSYLLPLLGATQCFSSVFDPSFNEFGYDFTEQKLLIYSTYFRWERVGIYHPNCVDCVDEECLLFCSNLNVLLSMYIPFNYLGPLCSIEYFNGMATPFCAGLSSVELGIVHNSCDLPSDPILKACLIFGTPPIHVVSSTPTADTRLNIPCVGSGKLMPGKLLKPAMIDTEFYEFVKDALLYEGSPITIEHFFYLQPRDCAVTDFDYYRFNRPTVLDPLQFRFVYNVVKHYFKSYSAGCLKSEFVIINNPHKSSGFPFNQLGDASDVYDFLGHERVDELYAYTKRSVLPTLTKIITKDAISAKTRARTVAGVGILSTATNRCAHQHMLKDIAAQRGRTVVIGTPKFYGGWHEMLSRFNDNRDRKLFGWDYPKCDRSMPNLLRMSAAWMFLNKHPCCSLLDNKYRLANELSQVLSETCVVNGAFYRKPGGTSSGDATTAYANSAFNLFQVITSAVNRCMSTDRFDYRSFNHELYSNIYLLDTPDRGFVEKFYNFMDDTCPLMILSDDGVAGPLVDHPLAIDVSDFRATLFYQNNVYLDDSKCWTEADVLKGPHEFCSQHTILHEGIFYPVPNPSRILAACMFVNSMEKADPKCLVERLVSLAIDAYPLVHHSIEVYRRVFPQILAYIKQVVSSRDMDIYDMFGEFTDFCSGVDITSETFYARLYKCKSSLQSSTNLCILCGVPSVVSCADCVRKFPLCCSCLYHHVADTNHSTIQSFNEMKCNAPGCEVSDCRLLSYGLSSGNDGSMRCEVHSSSSVKLALYNKETQKIFAFGHEHSSYDHRIHKINLAISRNFSHPDDYNFYDYPTAVLLAMNEMAKALEECVKDDYKPGTITSVANNDGINICNISWQGKVPPINQNSKFIAHSGRSNFGEIILKRTSSGSSIYAYESTAGISLKVGCVLKLTSHGVVRLTQPPLLTAPLALQYVAPGVVSTRYDNRLSVQFFYDVARKFRTTVQGPPGTGKSFLLAGLPEFFAYSKILYLANSHAAVNALCQKAFNFGLTHECSRIKPMSTTHNIFSGFAFNDNTRRILFSTVNSVPSCTVDIVVLDEVSMCSDSDLSLINSRVRYKRCVFVGDPQQLSATRTLCRSALDPSIYNSVTRSMIIDGPDIFLDKCYRCPKEVVDICSSLCYNDRLTPVKPVSNECWSTCISTGLKCAGGDTGCYNTAHVAFIKRFILQNPNFASAVFISPYHTQNQYAFSELGLRTYTVDSSQGSEFPYVIYSQTSGTSFACNKQRFNVAISRAIKGILVVAFDSSFNCFTPYVNKPTITPPTTALQSFNSQYLEFKGAEKAMPTITPEEAIKSLDGCVAIDMEFVHSHGQMPPTQYLLQIGLAKKNAGSFVVKPHGFRLTTTGLVLQQLKPNEYHFAPNFGFQRAFLRSATSMSVFIDNILSFIARSTTGRVILVSWAPLCDMRQMPLFCRLGPIRKCRSCANTAVFTDCVCYNYYCQQHYNPSCRFLYNPVVCDTRSVEGNLGSAHDSVCSIVHGKSHDASVDARMTFCWFLARYLNPSVAWDIRVSSHHKLNSYLRKLQRVIINSVVKSDATILDVGNPIARVFTGHKYSFIDSAPINSSVAKLKFTPSLANNFDYCLFWNCNLTSYPNNSIVCRLTDHVFDPLALPGPNGSICYVNKRVFYHSSVCDVGNLTPWKFCYFDEDPCDVDFVPASLPVNALLTKCNTGSVCCRRHYNAFHHTRQIYQYVMANSGFRFYIPSKTQNQSLTLALNSVVLGLSHITTASTKSVSIDKFTISGDAIYYGGNLVYTNEDPSLPITVAFEKFMYRCCIFMPNNQFLHNLDFNYICGFSNYSLPVSYSVMSGFAGDVPVAMVKSTLGLAFGKIPFADFMGLVISNDPINSTSVLYHKGETSGIIDGVFALNVINVYYTYVNMPIPPVTYMSVNRSLLTFIPMTAMEDDYLSLSSTDFITKYSLENFNLEHILYGEFSSPTVGGLHLMISVFKHYKSYDATFHNRTVSSLSSVLSYQIVTRDSTKLSTLIDITIDSFVAILKSLDLTVVSKVVHIPIDGKPIDFMLWAHAGNVATFYPLPQVLQNSVIKRVSAVSIDVALKSSCIINASGQFGFTPTCGGVAGKILSAFNIIPSFNEFSTVTIPILVPTRSLLIPHVVHIKGPKPNEQFSLSNFATLCKQYKGDSCYVPFISSGIYKNEITTFDIVNTFILNSDFKQYYISPYSSSDYVMATRILNRFANACPSLLQATAPNSVYKVPTSVFYSDCDLVPIDIPNYGKSFKTTYTVDVGMCFLKYTQLLQYLNFSTTTPNPMHNKLQVLNCGAADINGHSPGSDAILAFFRPDTPNAPNITLHDLDCNLFTSAAAVSFHIAIEQFSPGISYDLIISDIYNSDDLNYFTSLERIIKSNLSFGGTFVIKMTETRYSDVVFQLCKHCSWWGIVFTRVNASSSEYFLIGTNYNPHVFNETLPDFSSVRAGYAWFRNSCSFRLDFCSLLAPGAMVAKNTGTVILNSTKGKSYLSVQRQLWASGSLLVRRC</sequence>
<dbReference type="CDD" id="cd20762">
    <property type="entry name" value="capping_2-OMTase_Nidovirales"/>
    <property type="match status" value="1"/>
</dbReference>
<dbReference type="Proteomes" id="UP000829907">
    <property type="component" value="Segment"/>
</dbReference>
<dbReference type="InterPro" id="IPR048672">
    <property type="entry name" value="NSP13_ZBD_CoV"/>
</dbReference>
<dbReference type="PROSITE" id="PS51955">
    <property type="entry name" value="NIV_2_O_MTASE"/>
    <property type="match status" value="1"/>
</dbReference>
<dbReference type="InterPro" id="IPR009461">
    <property type="entry name" value="NSP16_CoV-like"/>
</dbReference>
<comment type="similarity">
    <text evidence="2">Belongs to the coronaviruses polyprotein 1ab family.</text>
</comment>
<reference evidence="42" key="1">
    <citation type="submission" date="2019-03" db="EMBL/GenBank/DDBJ databases">
        <title>Endangered wild salmon infected by newly discovered viruses.</title>
        <authorList>
            <person name="Mordecai G.J."/>
            <person name="Miller K.M."/>
            <person name="DiCicco E."/>
            <person name="Schulze A.D."/>
            <person name="Kaukinen K.H."/>
            <person name="Ming T.J."/>
            <person name="Li S."/>
            <person name="Tabata A."/>
            <person name="Teffer A."/>
            <person name="Ferguson H.W."/>
            <person name="Suttle C.A."/>
        </authorList>
    </citation>
    <scope>NUCLEOTIDE SEQUENCE</scope>
    <source>
        <strain evidence="42">H14</strain>
    </source>
</reference>
<keyword evidence="25" id="KW-1133">Transmembrane helix</keyword>
<dbReference type="GO" id="GO:0003968">
    <property type="term" value="F:RNA-directed RNA polymerase activity"/>
    <property type="evidence" value="ECO:0007669"/>
    <property type="project" value="UniProtKB-KW"/>
</dbReference>
<keyword evidence="6" id="KW-0645">Protease</keyword>
<dbReference type="PANTHER" id="PTHR43788">
    <property type="entry name" value="DNA2/NAM7 HELICASE FAMILY MEMBER"/>
    <property type="match status" value="1"/>
</dbReference>
<dbReference type="GO" id="GO:0043139">
    <property type="term" value="F:5'-3' DNA helicase activity"/>
    <property type="evidence" value="ECO:0007669"/>
    <property type="project" value="TreeGrafter"/>
</dbReference>
<comment type="catalytic activity">
    <reaction evidence="29">
        <text>ATP + H2O = ADP + phosphate + H(+)</text>
        <dbReference type="Rhea" id="RHEA:13065"/>
        <dbReference type="ChEBI" id="CHEBI:15377"/>
        <dbReference type="ChEBI" id="CHEBI:15378"/>
        <dbReference type="ChEBI" id="CHEBI:30616"/>
        <dbReference type="ChEBI" id="CHEBI:43474"/>
        <dbReference type="ChEBI" id="CHEBI:456216"/>
        <dbReference type="EC" id="3.6.4.12"/>
    </reaction>
</comment>
<feature type="domain" description="NendoU" evidence="40">
    <location>
        <begin position="2123"/>
        <end position="2260"/>
    </location>
</feature>
<evidence type="ECO:0000256" key="29">
    <source>
        <dbReference type="ARBA" id="ARBA00047995"/>
    </source>
</evidence>
<feature type="active site" evidence="31">
    <location>
        <position position="1531"/>
    </location>
</feature>
<dbReference type="PANTHER" id="PTHR43788:SF8">
    <property type="entry name" value="DNA-BINDING PROTEIN SMUBP-2"/>
    <property type="match status" value="1"/>
</dbReference>
<keyword evidence="9" id="KW-0548">Nucleotidyltransferase</keyword>
<keyword evidence="18" id="KW-0788">Thiol protease</keyword>
<dbReference type="GO" id="GO:0004519">
    <property type="term" value="F:endonuclease activity"/>
    <property type="evidence" value="ECO:0007669"/>
    <property type="project" value="UniProtKB-KW"/>
</dbReference>
<dbReference type="Gene3D" id="3.40.50.150">
    <property type="entry name" value="Vaccinia Virus protein VP39"/>
    <property type="match status" value="1"/>
</dbReference>
<keyword evidence="4" id="KW-0696">RNA-directed RNA polymerase</keyword>
<keyword evidence="24" id="KW-0693">Viral RNA replication</keyword>
<dbReference type="Pfam" id="PF06460">
    <property type="entry name" value="CoV_Methyltr_2"/>
    <property type="match status" value="1"/>
</dbReference>
<dbReference type="SUPFAM" id="SSF52540">
    <property type="entry name" value="P-loop containing nucleoside triphosphate hydrolases"/>
    <property type="match status" value="1"/>
</dbReference>
<evidence type="ECO:0000259" key="37">
    <source>
        <dbReference type="PROSITE" id="PS51953"/>
    </source>
</evidence>
<dbReference type="Pfam" id="PF00680">
    <property type="entry name" value="RdRP_1"/>
    <property type="match status" value="1"/>
</dbReference>
<evidence type="ECO:0000256" key="13">
    <source>
        <dbReference type="ARBA" id="ARBA00022758"/>
    </source>
</evidence>
<keyword evidence="19" id="KW-0862">Zinc</keyword>
<dbReference type="PROSITE" id="PS51948">
    <property type="entry name" value="COV_NSP12_RDRP"/>
    <property type="match status" value="1"/>
</dbReference>
<evidence type="ECO:0000256" key="1">
    <source>
        <dbReference type="ARBA" id="ARBA00004301"/>
    </source>
</evidence>
<keyword evidence="12" id="KW-0547">Nucleotide-binding</keyword>
<evidence type="ECO:0000256" key="11">
    <source>
        <dbReference type="ARBA" id="ARBA00022723"/>
    </source>
</evidence>
<dbReference type="InterPro" id="IPR044863">
    <property type="entry name" value="NIRAN"/>
</dbReference>
<evidence type="ECO:0000256" key="8">
    <source>
        <dbReference type="ARBA" id="ARBA00022692"/>
    </source>
</evidence>
<keyword evidence="43" id="KW-1185">Reference proteome</keyword>
<dbReference type="PROSITE" id="PS52000">
    <property type="entry name" value="COV_NSP12_IF"/>
    <property type="match status" value="1"/>
</dbReference>
<evidence type="ECO:0000313" key="42">
    <source>
        <dbReference type="EMBL" id="QEG08237.1"/>
    </source>
</evidence>
<dbReference type="InterPro" id="IPR041679">
    <property type="entry name" value="DNA2/NAM7-like_C"/>
</dbReference>
<dbReference type="Pfam" id="PF20632">
    <property type="entry name" value="CoV_NSP13_ZBD"/>
    <property type="match status" value="1"/>
</dbReference>
<dbReference type="GO" id="GO:0006351">
    <property type="term" value="P:DNA-templated transcription"/>
    <property type="evidence" value="ECO:0007669"/>
    <property type="project" value="InterPro"/>
</dbReference>
<dbReference type="GO" id="GO:0004482">
    <property type="term" value="F:mRNA 5'-cap (guanine-N7-)-methyltransferase activity"/>
    <property type="evidence" value="ECO:0007669"/>
    <property type="project" value="InterPro"/>
</dbReference>
<evidence type="ECO:0000256" key="28">
    <source>
        <dbReference type="ARBA" id="ARBA00047984"/>
    </source>
</evidence>
<feature type="domain" description="Nsp12 RNA-dependent RNA polymerase" evidence="36">
    <location>
        <begin position="338"/>
        <end position="889"/>
    </location>
</feature>
<dbReference type="InterPro" id="IPR050534">
    <property type="entry name" value="Coronavir_polyprotein_1ab"/>
</dbReference>
<evidence type="ECO:0000256" key="30">
    <source>
        <dbReference type="PROSITE-ProRule" id="PRU00986"/>
    </source>
</evidence>
<evidence type="ECO:0000256" key="22">
    <source>
        <dbReference type="ARBA" id="ARBA00022870"/>
    </source>
</evidence>
<feature type="active site" evidence="31">
    <location>
        <position position="1709"/>
    </location>
</feature>
<comment type="catalytic activity">
    <reaction evidence="28">
        <text>ATP + H2O = ADP + phosphate + H(+)</text>
        <dbReference type="Rhea" id="RHEA:13065"/>
        <dbReference type="ChEBI" id="CHEBI:15377"/>
        <dbReference type="ChEBI" id="CHEBI:15378"/>
        <dbReference type="ChEBI" id="CHEBI:30616"/>
        <dbReference type="ChEBI" id="CHEBI:43474"/>
        <dbReference type="ChEBI" id="CHEBI:456216"/>
        <dbReference type="EC" id="3.6.4.13"/>
    </reaction>
</comment>
<evidence type="ECO:0000256" key="23">
    <source>
        <dbReference type="ARBA" id="ARBA00022884"/>
    </source>
</evidence>
<dbReference type="GO" id="GO:0008270">
    <property type="term" value="F:zinc ion binding"/>
    <property type="evidence" value="ECO:0007669"/>
    <property type="project" value="UniProtKB-KW"/>
</dbReference>
<evidence type="ECO:0000256" key="6">
    <source>
        <dbReference type="ARBA" id="ARBA00022670"/>
    </source>
</evidence>
<keyword evidence="11" id="KW-0479">Metal-binding</keyword>
<dbReference type="InterPro" id="IPR046441">
    <property type="entry name" value="RdRp_CoV"/>
</dbReference>
<dbReference type="SUPFAM" id="SSF142877">
    <property type="entry name" value="EndoU-like"/>
    <property type="match status" value="1"/>
</dbReference>
<dbReference type="GO" id="GO:0033644">
    <property type="term" value="C:host cell membrane"/>
    <property type="evidence" value="ECO:0007669"/>
    <property type="project" value="UniProtKB-SubCell"/>
</dbReference>
<evidence type="ECO:0000259" key="36">
    <source>
        <dbReference type="PROSITE" id="PS51948"/>
    </source>
</evidence>
<dbReference type="PROSITE" id="PS51947">
    <property type="entry name" value="NIRAN"/>
    <property type="match status" value="1"/>
</dbReference>
<feature type="domain" description="ExoN" evidence="37">
    <location>
        <begin position="1513"/>
        <end position="1727"/>
    </location>
</feature>
<dbReference type="InterPro" id="IPR043609">
    <property type="entry name" value="NendoU_nidovirus"/>
</dbReference>
<dbReference type="InterPro" id="IPR027351">
    <property type="entry name" value="(+)RNA_virus_helicase_core_dom"/>
</dbReference>
<dbReference type="InterPro" id="IPR037227">
    <property type="entry name" value="EndoU-like"/>
</dbReference>
<dbReference type="CDD" id="cd21161">
    <property type="entry name" value="NendoU_cv_Nsp15-like"/>
    <property type="match status" value="1"/>
</dbReference>
<evidence type="ECO:0000259" key="35">
    <source>
        <dbReference type="PROSITE" id="PS51947"/>
    </source>
</evidence>
<dbReference type="InterPro" id="IPR047570">
    <property type="entry name" value="NSP12_IF_CoV"/>
</dbReference>
<feature type="active site" evidence="31">
    <location>
        <position position="1714"/>
    </location>
</feature>
<feature type="active site" evidence="31">
    <location>
        <position position="1632"/>
    </location>
</feature>
<evidence type="ECO:0000259" key="38">
    <source>
        <dbReference type="PROSITE" id="PS51954"/>
    </source>
</evidence>
<keyword evidence="16" id="KW-0378">Hydrolase</keyword>
<dbReference type="PROSITE" id="PS51657">
    <property type="entry name" value="PSRV_HELICASE"/>
    <property type="match status" value="1"/>
</dbReference>
<name>A0AAE6M5H8_9NIDO</name>
<keyword evidence="20 31" id="KW-0269">Exonuclease</keyword>
<dbReference type="EMBL" id="MK611985">
    <property type="protein sequence ID" value="QEG08237.1"/>
    <property type="molecule type" value="Genomic_RNA"/>
</dbReference>
<evidence type="ECO:0000256" key="12">
    <source>
        <dbReference type="ARBA" id="ARBA00022741"/>
    </source>
</evidence>
<dbReference type="PROSITE" id="PS51953">
    <property type="entry name" value="NIV_EXON"/>
    <property type="match status" value="1"/>
</dbReference>
<evidence type="ECO:0000256" key="19">
    <source>
        <dbReference type="ARBA" id="ARBA00022833"/>
    </source>
</evidence>
<feature type="domain" description="N7-MTase" evidence="38">
    <location>
        <begin position="1734"/>
        <end position="1946"/>
    </location>
</feature>
<dbReference type="InterPro" id="IPR046438">
    <property type="entry name" value="NIV_2_O_MTASE"/>
</dbReference>
<dbReference type="Pfam" id="PF19215">
    <property type="entry name" value="CoV_NSP15_C"/>
    <property type="match status" value="1"/>
</dbReference>
<dbReference type="PROSITE" id="PS51958">
    <property type="entry name" value="NENDOU"/>
    <property type="match status" value="1"/>
</dbReference>
<dbReference type="InterPro" id="IPR046435">
    <property type="entry name" value="N7_MTase_CoV"/>
</dbReference>
<evidence type="ECO:0000256" key="17">
    <source>
        <dbReference type="ARBA" id="ARBA00022806"/>
    </source>
</evidence>
<keyword evidence="15 30" id="KW-0863">Zinc-finger</keyword>
<dbReference type="KEGG" id="vg:80538347"/>
<evidence type="ECO:0000256" key="18">
    <source>
        <dbReference type="ARBA" id="ARBA00022807"/>
    </source>
</evidence>
<evidence type="ECO:0000259" key="34">
    <source>
        <dbReference type="PROSITE" id="PS51657"/>
    </source>
</evidence>
<dbReference type="InterPro" id="IPR001205">
    <property type="entry name" value="RNA-dir_pol_C"/>
</dbReference>
<feature type="domain" description="CV ZBD" evidence="33">
    <location>
        <begin position="891"/>
        <end position="1011"/>
    </location>
</feature>
<evidence type="ECO:0000256" key="24">
    <source>
        <dbReference type="ARBA" id="ARBA00022953"/>
    </source>
</evidence>
<feature type="active site" evidence="31">
    <location>
        <position position="1533"/>
    </location>
</feature>
<evidence type="ECO:0000256" key="7">
    <source>
        <dbReference type="ARBA" id="ARBA00022679"/>
    </source>
</evidence>
<dbReference type="InterPro" id="IPR009469">
    <property type="entry name" value="RdRp_N_CoV"/>
</dbReference>
<dbReference type="GO" id="GO:0003723">
    <property type="term" value="F:RNA binding"/>
    <property type="evidence" value="ECO:0007669"/>
    <property type="project" value="UniProtKB-KW"/>
</dbReference>
<dbReference type="InterPro" id="IPR009466">
    <property type="entry name" value="NSP14_CoV"/>
</dbReference>
<accession>A0AAE6M5H8</accession>
<dbReference type="SUPFAM" id="SSF56672">
    <property type="entry name" value="DNA/RNA polymerases"/>
    <property type="match status" value="1"/>
</dbReference>
<feature type="domain" description="Nidovirus-type SAM-dependent 2'-O-MTase" evidence="39">
    <location>
        <begin position="2430"/>
        <end position="2717"/>
    </location>
</feature>
<dbReference type="PROSITE" id="PS51954">
    <property type="entry name" value="COV_N7_MTASE"/>
    <property type="match status" value="1"/>
</dbReference>
<evidence type="ECO:0000256" key="4">
    <source>
        <dbReference type="ARBA" id="ARBA00022484"/>
    </source>
</evidence>
<evidence type="ECO:0000256" key="32">
    <source>
        <dbReference type="PROSITE-ProRule" id="PRU01303"/>
    </source>
</evidence>
<comment type="subcellular location">
    <subcellularLocation>
        <location evidence="1">Host membrane</location>
        <topology evidence="1">Multi-pass membrane protein</topology>
    </subcellularLocation>
</comment>
<keyword evidence="5" id="KW-0489">Methyltransferase</keyword>
<dbReference type="Gene3D" id="3.40.50.300">
    <property type="entry name" value="P-loop containing nucleotide triphosphate hydrolases"/>
    <property type="match status" value="2"/>
</dbReference>
<keyword evidence="8" id="KW-0812">Transmembrane</keyword>
<dbReference type="InterPro" id="IPR029063">
    <property type="entry name" value="SAM-dependent_MTases_sf"/>
</dbReference>
<evidence type="ECO:0000259" key="41">
    <source>
        <dbReference type="PROSITE" id="PS52000"/>
    </source>
</evidence>
<feature type="domain" description="Nsp12 Interface" evidence="41">
    <location>
        <begin position="241"/>
        <end position="340"/>
    </location>
</feature>
<dbReference type="InterPro" id="IPR027352">
    <property type="entry name" value="NSP13_ZBD_CoV-like"/>
</dbReference>
<dbReference type="GO" id="GO:0005524">
    <property type="term" value="F:ATP binding"/>
    <property type="evidence" value="ECO:0007669"/>
    <property type="project" value="UniProtKB-KW"/>
</dbReference>
<keyword evidence="22" id="KW-1043">Host membrane</keyword>
<keyword evidence="14" id="KW-0255">Endonuclease</keyword>
<evidence type="ECO:0000256" key="16">
    <source>
        <dbReference type="ARBA" id="ARBA00022801"/>
    </source>
</evidence>
<protein>
    <recommendedName>
        <fullName evidence="3">Replicase polyprotein 1ab</fullName>
    </recommendedName>
    <alternativeName>
        <fullName evidence="27">ORF1ab polyprotein</fullName>
    </alternativeName>
</protein>
<evidence type="ECO:0000256" key="2">
    <source>
        <dbReference type="ARBA" id="ARBA00008087"/>
    </source>
</evidence>
<evidence type="ECO:0000256" key="31">
    <source>
        <dbReference type="PROSITE-ProRule" id="PRU01298"/>
    </source>
</evidence>
<evidence type="ECO:0000256" key="20">
    <source>
        <dbReference type="ARBA" id="ARBA00022839"/>
    </source>
</evidence>
<keyword evidence="7" id="KW-0808">Transferase</keyword>
<dbReference type="Pfam" id="PF06471">
    <property type="entry name" value="CoV_ExoN"/>
    <property type="match status" value="1"/>
</dbReference>
<evidence type="ECO:0000259" key="40">
    <source>
        <dbReference type="PROSITE" id="PS51958"/>
    </source>
</evidence>
<keyword evidence="10 31" id="KW-0540">Nuclease</keyword>
<keyword evidence="23" id="KW-0694">RNA-binding</keyword>
<evidence type="ECO:0000259" key="39">
    <source>
        <dbReference type="PROSITE" id="PS51955"/>
    </source>
</evidence>
<evidence type="ECO:0000256" key="9">
    <source>
        <dbReference type="ARBA" id="ARBA00022695"/>
    </source>
</evidence>
<dbReference type="PROSITE" id="PS51653">
    <property type="entry name" value="CV_ZBD"/>
    <property type="match status" value="1"/>
</dbReference>
<comment type="caution">
    <text evidence="32">Lacks conserved residue(s) required for the propagation of feature annotation.</text>
</comment>
<feature type="domain" description="NiRAN" evidence="35">
    <location>
        <begin position="1"/>
        <end position="245"/>
    </location>
</feature>
<organism evidence="42 43">
    <name type="scientific">Pacific salmon nidovirus</name>
    <dbReference type="NCBI Taxonomy" id="2587487"/>
    <lineage>
        <taxon>Viruses</taxon>
        <taxon>Riboviria</taxon>
        <taxon>Orthornavirae</taxon>
        <taxon>Pisuviricota</taxon>
        <taxon>Pisoniviricetes</taxon>
        <taxon>Nidovirales</taxon>
        <taxon>Cornidovirineae</taxon>
        <taxon>Coronaviridae</taxon>
        <taxon>Pitovirinae</taxon>
        <taxon>Alphapironavirus</taxon>
        <taxon>Samovirus</taxon>
        <taxon>Alphapironavirus salmonis</taxon>
    </lineage>
</organism>
<dbReference type="GO" id="GO:0003724">
    <property type="term" value="F:RNA helicase activity"/>
    <property type="evidence" value="ECO:0007669"/>
    <property type="project" value="UniProtKB-EC"/>
</dbReference>
<evidence type="ECO:0000256" key="3">
    <source>
        <dbReference type="ARBA" id="ARBA00022087"/>
    </source>
</evidence>
<dbReference type="GO" id="GO:0075523">
    <property type="term" value="P:viral translational frameshifting"/>
    <property type="evidence" value="ECO:0007669"/>
    <property type="project" value="UniProtKB-KW"/>
</dbReference>
<dbReference type="GO" id="GO:0004483">
    <property type="term" value="F:methyltransferase cap1 activity"/>
    <property type="evidence" value="ECO:0007669"/>
    <property type="project" value="InterPro"/>
</dbReference>
<evidence type="ECO:0000256" key="5">
    <source>
        <dbReference type="ARBA" id="ARBA00022603"/>
    </source>
</evidence>
<evidence type="ECO:0000256" key="25">
    <source>
        <dbReference type="ARBA" id="ARBA00022989"/>
    </source>
</evidence>